<keyword evidence="7 11" id="KW-0238">DNA-binding</keyword>
<dbReference type="Gene3D" id="3.30.710.10">
    <property type="entry name" value="Potassium Channel Kv1.1, Chain A"/>
    <property type="match status" value="1"/>
</dbReference>
<feature type="domain" description="C2H2-type" evidence="14">
    <location>
        <begin position="831"/>
        <end position="859"/>
    </location>
</feature>
<evidence type="ECO:0000259" key="15">
    <source>
        <dbReference type="PROSITE" id="PS50950"/>
    </source>
</evidence>
<evidence type="ECO:0000256" key="2">
    <source>
        <dbReference type="ARBA" id="ARBA00022723"/>
    </source>
</evidence>
<dbReference type="GO" id="GO:0005634">
    <property type="term" value="C:nucleus"/>
    <property type="evidence" value="ECO:0007669"/>
    <property type="project" value="UniProtKB-SubCell"/>
</dbReference>
<name>T1JE90_STRMM</name>
<keyword evidence="4 10" id="KW-0863">Zinc-finger</keyword>
<evidence type="ECO:0000256" key="7">
    <source>
        <dbReference type="ARBA" id="ARBA00023125"/>
    </source>
</evidence>
<dbReference type="EnsemblMetazoa" id="SMAR012131-RA">
    <property type="protein sequence ID" value="SMAR012131-PA"/>
    <property type="gene ID" value="SMAR012131"/>
</dbReference>
<evidence type="ECO:0000256" key="3">
    <source>
        <dbReference type="ARBA" id="ARBA00022737"/>
    </source>
</evidence>
<keyword evidence="9" id="KW-0539">Nucleus</keyword>
<evidence type="ECO:0000256" key="1">
    <source>
        <dbReference type="ARBA" id="ARBA00004123"/>
    </source>
</evidence>
<dbReference type="Gene3D" id="3.30.160.60">
    <property type="entry name" value="Classic Zinc Finger"/>
    <property type="match status" value="1"/>
</dbReference>
<dbReference type="PhylomeDB" id="T1JE90"/>
<dbReference type="InterPro" id="IPR050457">
    <property type="entry name" value="ZnFinger_BTB_dom_contain"/>
</dbReference>
<dbReference type="InterPro" id="IPR036236">
    <property type="entry name" value="Znf_C2H2_sf"/>
</dbReference>
<dbReference type="InterPro" id="IPR000210">
    <property type="entry name" value="BTB/POZ_dom"/>
</dbReference>
<dbReference type="Pfam" id="PF13909">
    <property type="entry name" value="zf-H2C2_5"/>
    <property type="match status" value="1"/>
</dbReference>
<evidence type="ECO:0000313" key="16">
    <source>
        <dbReference type="EnsemblMetazoa" id="SMAR012131-PA"/>
    </source>
</evidence>
<evidence type="ECO:0000313" key="17">
    <source>
        <dbReference type="Proteomes" id="UP000014500"/>
    </source>
</evidence>
<keyword evidence="6" id="KW-0805">Transcription regulation</keyword>
<accession>T1JE90</accession>
<dbReference type="AlphaFoldDB" id="T1JE90"/>
<dbReference type="Proteomes" id="UP000014500">
    <property type="component" value="Unassembled WGS sequence"/>
</dbReference>
<reference evidence="17" key="1">
    <citation type="submission" date="2011-05" db="EMBL/GenBank/DDBJ databases">
        <authorList>
            <person name="Richards S.R."/>
            <person name="Qu J."/>
            <person name="Jiang H."/>
            <person name="Jhangiani S.N."/>
            <person name="Agravi P."/>
            <person name="Goodspeed R."/>
            <person name="Gross S."/>
            <person name="Mandapat C."/>
            <person name="Jackson L."/>
            <person name="Mathew T."/>
            <person name="Pu L."/>
            <person name="Thornton R."/>
            <person name="Saada N."/>
            <person name="Wilczek-Boney K.B."/>
            <person name="Lee S."/>
            <person name="Kovar C."/>
            <person name="Wu Y."/>
            <person name="Scherer S.E."/>
            <person name="Worley K.C."/>
            <person name="Muzny D.M."/>
            <person name="Gibbs R."/>
        </authorList>
    </citation>
    <scope>NUCLEOTIDE SEQUENCE</scope>
    <source>
        <strain evidence="17">Brora</strain>
    </source>
</reference>
<dbReference type="SUPFAM" id="SSF57716">
    <property type="entry name" value="Glucocorticoid receptor-like (DNA-binding domain)"/>
    <property type="match status" value="1"/>
</dbReference>
<dbReference type="GO" id="GO:0000978">
    <property type="term" value="F:RNA polymerase II cis-regulatory region sequence-specific DNA binding"/>
    <property type="evidence" value="ECO:0007669"/>
    <property type="project" value="TreeGrafter"/>
</dbReference>
<dbReference type="SMART" id="SM00980">
    <property type="entry name" value="THAP"/>
    <property type="match status" value="1"/>
</dbReference>
<dbReference type="Pfam" id="PF00651">
    <property type="entry name" value="BTB"/>
    <property type="match status" value="1"/>
</dbReference>
<evidence type="ECO:0000256" key="11">
    <source>
        <dbReference type="PROSITE-ProRule" id="PRU00309"/>
    </source>
</evidence>
<dbReference type="Pfam" id="PF05485">
    <property type="entry name" value="THAP"/>
    <property type="match status" value="1"/>
</dbReference>
<dbReference type="InterPro" id="IPR011333">
    <property type="entry name" value="SKP1/BTB/POZ_sf"/>
</dbReference>
<dbReference type="PROSITE" id="PS00028">
    <property type="entry name" value="ZINC_FINGER_C2H2_1"/>
    <property type="match status" value="1"/>
</dbReference>
<evidence type="ECO:0000256" key="10">
    <source>
        <dbReference type="PROSITE-ProRule" id="PRU00042"/>
    </source>
</evidence>
<evidence type="ECO:0000259" key="13">
    <source>
        <dbReference type="PROSITE" id="PS50097"/>
    </source>
</evidence>
<dbReference type="EMBL" id="JH432116">
    <property type="status" value="NOT_ANNOTATED_CDS"/>
    <property type="molecule type" value="Genomic_DNA"/>
</dbReference>
<dbReference type="STRING" id="126957.T1JE90"/>
<dbReference type="PANTHER" id="PTHR46105:SF5">
    <property type="entry name" value="ZINC FINGER AND BTB DOMAIN-CONTAINING PROTEIN 44 ISOFORM X1"/>
    <property type="match status" value="1"/>
</dbReference>
<dbReference type="HOGENOM" id="CLU_329101_0_0_1"/>
<dbReference type="SMART" id="SM00225">
    <property type="entry name" value="BTB"/>
    <property type="match status" value="1"/>
</dbReference>
<dbReference type="SUPFAM" id="SSF57667">
    <property type="entry name" value="beta-beta-alpha zinc fingers"/>
    <property type="match status" value="1"/>
</dbReference>
<sequence>MPLCAIPGCLQKGNYNFPRDHNLWLKWRKAIIRATYPRVSNSWHPRYVDVICSRHFKPEELTPFLERTLVDGAVPSIFNKNDNLENLKVKISDTNTEAKLEVEISPKEAELGVEISPKEAELEVEISPKEGELEVEISPKEGDLEVEISPKEGDLKVEISPKEGDLEVDKSPKESDLEVEIIPKETDNSSLNLNSKKDVMIHHIAKGSSRRVTIFQGENHAPNMCKALNDLRVRGVCCDVSIIVPNSAVKNSEGIKFKAHSVVLAARSAFFKTFFMKPGNYTQQTIVMPTYINGRAVEIVLHYMYTGKLGIRKDTVSTIFQVGWLFQMDDILMLCKQFCKMKKYTPNPVEVNEANYAKSETTVESLEKEPENIESENNQDLEVLTPDIKEDTNEITSEMTKNTPKLAKTAPKLAKIAPKLAKIAPKLTQIVSETLKLVEISPEIPKISQIEAQITPETSKTDTQLNEMSVIMKDSNCNDLQLVEGPPEMIECTPTILADNDEEEESNFTGNQSPKERKLIIFKTGTSQTQTNEGGSKASNENGFGNADLIVVHFRNNLSYPSPVLYVVHGMRNYTDLLVQHGFFHIEFHVDNNCRKGVVKTDGSLICAMFGQVNHFFPLYHSVTPEDVGTYRYEENKPLTFSTKRIVPIKRPTEMTDEWDPIFGRDRDCEKDVLHCFSCSCVFFTIQGKASHLLRHHRDILHWDTELNVYKYPCGSCEFMCTNLRLLYFHRHQKHDWQLPEVVLQFRCGLCCACETSIHTARDHMVKVHNFAQFSHSLANAAAGKKVFLHLVTKEGLKRQEIPPDPIVVNDSSVLQSEVEVAEKKVKEKVFRCPDCDYSSAYNGNLKYHIKSKHSGPGKSPKKKRRRRRKNVY</sequence>
<reference evidence="16" key="2">
    <citation type="submission" date="2015-02" db="UniProtKB">
        <authorList>
            <consortium name="EnsemblMetazoa"/>
        </authorList>
    </citation>
    <scope>IDENTIFICATION</scope>
</reference>
<protein>
    <recommendedName>
        <fullName evidence="18">BTB domain-containing protein</fullName>
    </recommendedName>
</protein>
<evidence type="ECO:0000259" key="14">
    <source>
        <dbReference type="PROSITE" id="PS50157"/>
    </source>
</evidence>
<keyword evidence="3" id="KW-0677">Repeat</keyword>
<keyword evidence="2" id="KW-0479">Metal-binding</keyword>
<evidence type="ECO:0000256" key="8">
    <source>
        <dbReference type="ARBA" id="ARBA00023163"/>
    </source>
</evidence>
<evidence type="ECO:0008006" key="18">
    <source>
        <dbReference type="Google" id="ProtNLM"/>
    </source>
</evidence>
<evidence type="ECO:0000256" key="12">
    <source>
        <dbReference type="SAM" id="MobiDB-lite"/>
    </source>
</evidence>
<dbReference type="PANTHER" id="PTHR46105">
    <property type="entry name" value="AGAP004733-PA"/>
    <property type="match status" value="1"/>
</dbReference>
<dbReference type="InterPro" id="IPR013087">
    <property type="entry name" value="Znf_C2H2_type"/>
</dbReference>
<evidence type="ECO:0000256" key="9">
    <source>
        <dbReference type="ARBA" id="ARBA00023242"/>
    </source>
</evidence>
<evidence type="ECO:0000256" key="6">
    <source>
        <dbReference type="ARBA" id="ARBA00023015"/>
    </source>
</evidence>
<dbReference type="SMART" id="SM00692">
    <property type="entry name" value="DM3"/>
    <property type="match status" value="1"/>
</dbReference>
<proteinExistence type="predicted"/>
<feature type="region of interest" description="Disordered" evidence="12">
    <location>
        <begin position="849"/>
        <end position="873"/>
    </location>
</feature>
<dbReference type="SMART" id="SM00355">
    <property type="entry name" value="ZnF_C2H2"/>
    <property type="match status" value="4"/>
</dbReference>
<dbReference type="GO" id="GO:0008270">
    <property type="term" value="F:zinc ion binding"/>
    <property type="evidence" value="ECO:0007669"/>
    <property type="project" value="UniProtKB-KW"/>
</dbReference>
<dbReference type="CDD" id="cd18186">
    <property type="entry name" value="BTB_POZ_ZBTB_KLHL-like"/>
    <property type="match status" value="1"/>
</dbReference>
<dbReference type="SUPFAM" id="SSF54695">
    <property type="entry name" value="POZ domain"/>
    <property type="match status" value="1"/>
</dbReference>
<evidence type="ECO:0000256" key="4">
    <source>
        <dbReference type="ARBA" id="ARBA00022771"/>
    </source>
</evidence>
<keyword evidence="5" id="KW-0862">Zinc</keyword>
<organism evidence="16 17">
    <name type="scientific">Strigamia maritima</name>
    <name type="common">European centipede</name>
    <name type="synonym">Geophilus maritimus</name>
    <dbReference type="NCBI Taxonomy" id="126957"/>
    <lineage>
        <taxon>Eukaryota</taxon>
        <taxon>Metazoa</taxon>
        <taxon>Ecdysozoa</taxon>
        <taxon>Arthropoda</taxon>
        <taxon>Myriapoda</taxon>
        <taxon>Chilopoda</taxon>
        <taxon>Pleurostigmophora</taxon>
        <taxon>Geophilomorpha</taxon>
        <taxon>Linotaeniidae</taxon>
        <taxon>Strigamia</taxon>
    </lineage>
</organism>
<keyword evidence="8" id="KW-0804">Transcription</keyword>
<dbReference type="PROSITE" id="PS50157">
    <property type="entry name" value="ZINC_FINGER_C2H2_2"/>
    <property type="match status" value="1"/>
</dbReference>
<dbReference type="PROSITE" id="PS50950">
    <property type="entry name" value="ZF_THAP"/>
    <property type="match status" value="1"/>
</dbReference>
<feature type="domain" description="BTB" evidence="13">
    <location>
        <begin position="238"/>
        <end position="313"/>
    </location>
</feature>
<feature type="domain" description="THAP-type" evidence="15">
    <location>
        <begin position="1"/>
        <end position="78"/>
    </location>
</feature>
<dbReference type="InterPro" id="IPR006612">
    <property type="entry name" value="THAP_Znf"/>
</dbReference>
<evidence type="ECO:0000256" key="5">
    <source>
        <dbReference type="ARBA" id="ARBA00022833"/>
    </source>
</evidence>
<comment type="subcellular location">
    <subcellularLocation>
        <location evidence="1">Nucleus</location>
    </subcellularLocation>
</comment>
<dbReference type="eggNOG" id="KOG1721">
    <property type="taxonomic scope" value="Eukaryota"/>
</dbReference>
<dbReference type="PROSITE" id="PS50097">
    <property type="entry name" value="BTB"/>
    <property type="match status" value="1"/>
</dbReference>
<dbReference type="GO" id="GO:0000981">
    <property type="term" value="F:DNA-binding transcription factor activity, RNA polymerase II-specific"/>
    <property type="evidence" value="ECO:0007669"/>
    <property type="project" value="TreeGrafter"/>
</dbReference>
<keyword evidence="17" id="KW-1185">Reference proteome</keyword>